<dbReference type="InterPro" id="IPR001851">
    <property type="entry name" value="ABC_transp_permease"/>
</dbReference>
<dbReference type="GO" id="GO:0006865">
    <property type="term" value="P:amino acid transport"/>
    <property type="evidence" value="ECO:0007669"/>
    <property type="project" value="UniProtKB-KW"/>
</dbReference>
<dbReference type="GO" id="GO:0022857">
    <property type="term" value="F:transmembrane transporter activity"/>
    <property type="evidence" value="ECO:0007669"/>
    <property type="project" value="InterPro"/>
</dbReference>
<keyword evidence="6 9" id="KW-1133">Transmembrane helix</keyword>
<evidence type="ECO:0000256" key="4">
    <source>
        <dbReference type="ARBA" id="ARBA00022692"/>
    </source>
</evidence>
<keyword evidence="4 9" id="KW-0812">Transmembrane</keyword>
<keyword evidence="2" id="KW-0813">Transport</keyword>
<evidence type="ECO:0000313" key="11">
    <source>
        <dbReference type="Proteomes" id="UP000612899"/>
    </source>
</evidence>
<evidence type="ECO:0000256" key="1">
    <source>
        <dbReference type="ARBA" id="ARBA00004651"/>
    </source>
</evidence>
<evidence type="ECO:0000256" key="7">
    <source>
        <dbReference type="ARBA" id="ARBA00023136"/>
    </source>
</evidence>
<dbReference type="RefSeq" id="WP_203908757.1">
    <property type="nucleotide sequence ID" value="NZ_BONY01000015.1"/>
</dbReference>
<protein>
    <submittedName>
        <fullName evidence="10">Branched-chain amino acid ABC transporter permease</fullName>
    </submittedName>
</protein>
<name>A0A8J3VEY1_9ACTN</name>
<keyword evidence="11" id="KW-1185">Reference proteome</keyword>
<keyword evidence="3" id="KW-1003">Cell membrane</keyword>
<organism evidence="10 11">
    <name type="scientific">Rhizocola hellebori</name>
    <dbReference type="NCBI Taxonomy" id="1392758"/>
    <lineage>
        <taxon>Bacteria</taxon>
        <taxon>Bacillati</taxon>
        <taxon>Actinomycetota</taxon>
        <taxon>Actinomycetes</taxon>
        <taxon>Micromonosporales</taxon>
        <taxon>Micromonosporaceae</taxon>
        <taxon>Rhizocola</taxon>
    </lineage>
</organism>
<sequence length="289" mass="30419">MIAVQAALTGALIGGLYALMAAGLSVTWGVLRVINLAHFGLILAGAYLTYELVTGWGLDPILTVVVTAPVLFGVGACLQWAYERMNMVEFNSLLVSFGLLMVTIQLATNTWTADFRRLAATENPYATSSLELGRLILPTTTLLAFVIAAVFIGGGHLLLRHTFLGRGMRAFAQDRTVAAAFGIDHRRLGLLVGGAAGASAAVAGMIFTLTNSLTPAVAYEWFGIVFAVVILGGVGNLLGTLVAGVGVGLLSGLVSVIWSPSTEPFVLFLAIILALLWRPHGLFHRRGVA</sequence>
<feature type="transmembrane region" description="Helical" evidence="9">
    <location>
        <begin position="265"/>
        <end position="283"/>
    </location>
</feature>
<feature type="transmembrane region" description="Helical" evidence="9">
    <location>
        <begin position="188"/>
        <end position="210"/>
    </location>
</feature>
<reference evidence="10" key="1">
    <citation type="submission" date="2021-01" db="EMBL/GenBank/DDBJ databases">
        <title>Whole genome shotgun sequence of Rhizocola hellebori NBRC 109834.</title>
        <authorList>
            <person name="Komaki H."/>
            <person name="Tamura T."/>
        </authorList>
    </citation>
    <scope>NUCLEOTIDE SEQUENCE</scope>
    <source>
        <strain evidence="10">NBRC 109834</strain>
    </source>
</reference>
<feature type="transmembrane region" description="Helical" evidence="9">
    <location>
        <begin position="135"/>
        <end position="159"/>
    </location>
</feature>
<evidence type="ECO:0000256" key="9">
    <source>
        <dbReference type="SAM" id="Phobius"/>
    </source>
</evidence>
<dbReference type="Pfam" id="PF02653">
    <property type="entry name" value="BPD_transp_2"/>
    <property type="match status" value="1"/>
</dbReference>
<comment type="subcellular location">
    <subcellularLocation>
        <location evidence="1">Cell membrane</location>
        <topology evidence="1">Multi-pass membrane protein</topology>
    </subcellularLocation>
</comment>
<dbReference type="InterPro" id="IPR052157">
    <property type="entry name" value="BCAA_transport_permease"/>
</dbReference>
<comment type="caution">
    <text evidence="10">The sequence shown here is derived from an EMBL/GenBank/DDBJ whole genome shotgun (WGS) entry which is preliminary data.</text>
</comment>
<evidence type="ECO:0000256" key="8">
    <source>
        <dbReference type="ARBA" id="ARBA00037998"/>
    </source>
</evidence>
<evidence type="ECO:0000256" key="2">
    <source>
        <dbReference type="ARBA" id="ARBA00022448"/>
    </source>
</evidence>
<evidence type="ECO:0000256" key="6">
    <source>
        <dbReference type="ARBA" id="ARBA00022989"/>
    </source>
</evidence>
<dbReference type="EMBL" id="BONY01000015">
    <property type="protein sequence ID" value="GIH04884.1"/>
    <property type="molecule type" value="Genomic_DNA"/>
</dbReference>
<dbReference type="PANTHER" id="PTHR11795">
    <property type="entry name" value="BRANCHED-CHAIN AMINO ACID TRANSPORT SYSTEM PERMEASE PROTEIN LIVH"/>
    <property type="match status" value="1"/>
</dbReference>
<keyword evidence="5" id="KW-0029">Amino-acid transport</keyword>
<dbReference type="GO" id="GO:0005886">
    <property type="term" value="C:plasma membrane"/>
    <property type="evidence" value="ECO:0007669"/>
    <property type="project" value="UniProtKB-SubCell"/>
</dbReference>
<feature type="transmembrane region" description="Helical" evidence="9">
    <location>
        <begin position="33"/>
        <end position="50"/>
    </location>
</feature>
<dbReference type="AlphaFoldDB" id="A0A8J3VEY1"/>
<dbReference type="Proteomes" id="UP000612899">
    <property type="component" value="Unassembled WGS sequence"/>
</dbReference>
<gene>
    <name evidence="10" type="ORF">Rhe02_29510</name>
</gene>
<feature type="transmembrane region" description="Helical" evidence="9">
    <location>
        <begin position="6"/>
        <end position="26"/>
    </location>
</feature>
<dbReference type="CDD" id="cd06582">
    <property type="entry name" value="TM_PBP1_LivH_like"/>
    <property type="match status" value="1"/>
</dbReference>
<evidence type="ECO:0000256" key="3">
    <source>
        <dbReference type="ARBA" id="ARBA00022475"/>
    </source>
</evidence>
<feature type="transmembrane region" description="Helical" evidence="9">
    <location>
        <begin position="90"/>
        <end position="108"/>
    </location>
</feature>
<dbReference type="PANTHER" id="PTHR11795:SF445">
    <property type="entry name" value="AMINO ACID ABC TRANSPORTER PERMEASE PROTEIN"/>
    <property type="match status" value="1"/>
</dbReference>
<evidence type="ECO:0000256" key="5">
    <source>
        <dbReference type="ARBA" id="ARBA00022970"/>
    </source>
</evidence>
<evidence type="ECO:0000313" key="10">
    <source>
        <dbReference type="EMBL" id="GIH04884.1"/>
    </source>
</evidence>
<keyword evidence="7 9" id="KW-0472">Membrane</keyword>
<comment type="similarity">
    <text evidence="8">Belongs to the binding-protein-dependent transport system permease family. LivHM subfamily.</text>
</comment>
<accession>A0A8J3VEY1</accession>
<feature type="transmembrane region" description="Helical" evidence="9">
    <location>
        <begin position="56"/>
        <end position="78"/>
    </location>
</feature>
<proteinExistence type="inferred from homology"/>